<evidence type="ECO:0000256" key="1">
    <source>
        <dbReference type="SAM" id="SignalP"/>
    </source>
</evidence>
<dbReference type="Proteomes" id="UP000324022">
    <property type="component" value="Unassembled WGS sequence"/>
</dbReference>
<dbReference type="AlphaFoldDB" id="A0A5C3EF13"/>
<evidence type="ECO:0000313" key="2">
    <source>
        <dbReference type="EMBL" id="SPO29243.1"/>
    </source>
</evidence>
<proteinExistence type="predicted"/>
<keyword evidence="3" id="KW-1185">Reference proteome</keyword>
<gene>
    <name evidence="2" type="ORF">UTRI_06192</name>
</gene>
<feature type="signal peptide" evidence="1">
    <location>
        <begin position="1"/>
        <end position="21"/>
    </location>
</feature>
<dbReference type="EMBL" id="OOIN01000027">
    <property type="protein sequence ID" value="SPO29243.1"/>
    <property type="molecule type" value="Genomic_DNA"/>
</dbReference>
<protein>
    <submittedName>
        <fullName evidence="2">Uncharacterized protein</fullName>
    </submittedName>
</protein>
<evidence type="ECO:0000313" key="3">
    <source>
        <dbReference type="Proteomes" id="UP000324022"/>
    </source>
</evidence>
<sequence>MLVVLPPYLLSALLFTAIACSAMIDSPNNAVNWHQPPLSSTLSNQAAAQQQAYEMERLLGIPTGHLQPIYAFRANQADRIARHLQSENSRYMWVAGVQGQQASTYASPYAFHEPGTGARERGVLFFRVHQRGIVVPMFHSGIREGILPGRRENFWQYLHQHATMRKEHLVMAFPELRVMGM</sequence>
<accession>A0A5C3EF13</accession>
<organism evidence="2 3">
    <name type="scientific">Ustilago trichophora</name>
    <dbReference type="NCBI Taxonomy" id="86804"/>
    <lineage>
        <taxon>Eukaryota</taxon>
        <taxon>Fungi</taxon>
        <taxon>Dikarya</taxon>
        <taxon>Basidiomycota</taxon>
        <taxon>Ustilaginomycotina</taxon>
        <taxon>Ustilaginomycetes</taxon>
        <taxon>Ustilaginales</taxon>
        <taxon>Ustilaginaceae</taxon>
        <taxon>Ustilago</taxon>
    </lineage>
</organism>
<feature type="chain" id="PRO_5023027166" evidence="1">
    <location>
        <begin position="22"/>
        <end position="181"/>
    </location>
</feature>
<name>A0A5C3EF13_9BASI</name>
<keyword evidence="1" id="KW-0732">Signal</keyword>
<reference evidence="2 3" key="1">
    <citation type="submission" date="2018-03" db="EMBL/GenBank/DDBJ databases">
        <authorList>
            <person name="Guldener U."/>
        </authorList>
    </citation>
    <scope>NUCLEOTIDE SEQUENCE [LARGE SCALE GENOMIC DNA]</scope>
    <source>
        <strain evidence="2 3">NBRC100155</strain>
    </source>
</reference>